<organism evidence="1 2">
    <name type="scientific">Massilia varians</name>
    <dbReference type="NCBI Taxonomy" id="457921"/>
    <lineage>
        <taxon>Bacteria</taxon>
        <taxon>Pseudomonadati</taxon>
        <taxon>Pseudomonadota</taxon>
        <taxon>Betaproteobacteria</taxon>
        <taxon>Burkholderiales</taxon>
        <taxon>Oxalobacteraceae</taxon>
        <taxon>Telluria group</taxon>
        <taxon>Massilia</taxon>
    </lineage>
</organism>
<dbReference type="Proteomes" id="UP001163336">
    <property type="component" value="Chromosome"/>
</dbReference>
<reference evidence="1" key="1">
    <citation type="submission" date="2022-11" db="EMBL/GenBank/DDBJ databases">
        <title>Isolation and characterization of PLA-degrading bacterium Massilia sp. from Antarctic soil.</title>
        <authorList>
            <person name="Sato K."/>
            <person name="Gomez-Fuentes C."/>
            <person name="Ahmad S.A."/>
            <person name="Zulkharnain A."/>
        </authorList>
    </citation>
    <scope>NUCLEOTIDE SEQUENCE</scope>
    <source>
        <strain evidence="1">N-3</strain>
    </source>
</reference>
<protein>
    <submittedName>
        <fullName evidence="1">Uncharacterized protein</fullName>
    </submittedName>
</protein>
<keyword evidence="2" id="KW-1185">Reference proteome</keyword>
<gene>
    <name evidence="1" type="ORF">MasN3_03300</name>
</gene>
<proteinExistence type="predicted"/>
<evidence type="ECO:0000313" key="2">
    <source>
        <dbReference type="Proteomes" id="UP001163336"/>
    </source>
</evidence>
<evidence type="ECO:0000313" key="1">
    <source>
        <dbReference type="EMBL" id="BDT56836.1"/>
    </source>
</evidence>
<name>A0ABM8C0Y8_9BURK</name>
<accession>A0ABM8C0Y8</accession>
<dbReference type="EMBL" id="AP026966">
    <property type="protein sequence ID" value="BDT56836.1"/>
    <property type="molecule type" value="Genomic_DNA"/>
</dbReference>
<sequence length="107" mass="12006">MRCWALPFCSVLAPSERYYQNRGGARQADRPRSPIAVEVKCWVPDRTTVVVADSSLAALKLLGATRRKLRVITRLRLDAALYDPAQQHASGARGRISKQLKRAQFLD</sequence>